<dbReference type="GO" id="GO:0007165">
    <property type="term" value="P:signal transduction"/>
    <property type="evidence" value="ECO:0007669"/>
    <property type="project" value="InterPro"/>
</dbReference>
<dbReference type="Proteomes" id="UP000827549">
    <property type="component" value="Chromosome 1"/>
</dbReference>
<dbReference type="PROSITE" id="PS50195">
    <property type="entry name" value="PX"/>
    <property type="match status" value="1"/>
</dbReference>
<dbReference type="Pfam" id="PF00787">
    <property type="entry name" value="PX"/>
    <property type="match status" value="1"/>
</dbReference>
<keyword evidence="2" id="KW-0175">Coiled coil</keyword>
<dbReference type="EMBL" id="CP086714">
    <property type="protein sequence ID" value="WOO77164.1"/>
    <property type="molecule type" value="Genomic_DNA"/>
</dbReference>
<dbReference type="InterPro" id="IPR001849">
    <property type="entry name" value="PH_domain"/>
</dbReference>
<evidence type="ECO:0000259" key="4">
    <source>
        <dbReference type="PROSITE" id="PS50003"/>
    </source>
</evidence>
<feature type="domain" description="PH" evidence="4">
    <location>
        <begin position="482"/>
        <end position="588"/>
    </location>
</feature>
<keyword evidence="8" id="KW-1185">Reference proteome</keyword>
<feature type="region of interest" description="Disordered" evidence="3">
    <location>
        <begin position="590"/>
        <end position="617"/>
    </location>
</feature>
<dbReference type="Pfam" id="PF00169">
    <property type="entry name" value="PH"/>
    <property type="match status" value="1"/>
</dbReference>
<feature type="region of interest" description="Disordered" evidence="3">
    <location>
        <begin position="974"/>
        <end position="997"/>
    </location>
</feature>
<feature type="compositionally biased region" description="Polar residues" evidence="3">
    <location>
        <begin position="41"/>
        <end position="60"/>
    </location>
</feature>
<dbReference type="GeneID" id="87804008"/>
<dbReference type="Gene3D" id="2.30.29.30">
    <property type="entry name" value="Pleckstrin-homology domain (PH domain)/Phosphotyrosine-binding domain (PTB)"/>
    <property type="match status" value="1"/>
</dbReference>
<feature type="compositionally biased region" description="Acidic residues" evidence="3">
    <location>
        <begin position="1020"/>
        <end position="1035"/>
    </location>
</feature>
<gene>
    <name evidence="7" type="primary">rga2_1</name>
    <name evidence="7" type="ORF">LOC62_01G000750</name>
</gene>
<dbReference type="SUPFAM" id="SSF64268">
    <property type="entry name" value="PX domain"/>
    <property type="match status" value="1"/>
</dbReference>
<feature type="region of interest" description="Disordered" evidence="3">
    <location>
        <begin position="136"/>
        <end position="212"/>
    </location>
</feature>
<name>A0AAF0Y2Y2_9TREE</name>
<dbReference type="CDD" id="cd06093">
    <property type="entry name" value="PX_domain"/>
    <property type="match status" value="1"/>
</dbReference>
<dbReference type="GO" id="GO:0005096">
    <property type="term" value="F:GTPase activator activity"/>
    <property type="evidence" value="ECO:0007669"/>
    <property type="project" value="UniProtKB-KW"/>
</dbReference>
<evidence type="ECO:0000259" key="5">
    <source>
        <dbReference type="PROSITE" id="PS50195"/>
    </source>
</evidence>
<dbReference type="InterPro" id="IPR050729">
    <property type="entry name" value="Rho-GAP"/>
</dbReference>
<feature type="compositionally biased region" description="Low complexity" evidence="3">
    <location>
        <begin position="260"/>
        <end position="270"/>
    </location>
</feature>
<dbReference type="InterPro" id="IPR001683">
    <property type="entry name" value="PX_dom"/>
</dbReference>
<evidence type="ECO:0000313" key="8">
    <source>
        <dbReference type="Proteomes" id="UP000827549"/>
    </source>
</evidence>
<dbReference type="InterPro" id="IPR036871">
    <property type="entry name" value="PX_dom_sf"/>
</dbReference>
<evidence type="ECO:0000259" key="6">
    <source>
        <dbReference type="PROSITE" id="PS50238"/>
    </source>
</evidence>
<dbReference type="PANTHER" id="PTHR23176:SF129">
    <property type="entry name" value="RHO GTPASE ACTIVATING PROTEIN AT 16F, ISOFORM E-RELATED"/>
    <property type="match status" value="1"/>
</dbReference>
<dbReference type="SUPFAM" id="SSF50729">
    <property type="entry name" value="PH domain-like"/>
    <property type="match status" value="1"/>
</dbReference>
<feature type="compositionally biased region" description="Basic and acidic residues" evidence="3">
    <location>
        <begin position="156"/>
        <end position="170"/>
    </location>
</feature>
<dbReference type="GO" id="GO:0035091">
    <property type="term" value="F:phosphatidylinositol binding"/>
    <property type="evidence" value="ECO:0007669"/>
    <property type="project" value="InterPro"/>
</dbReference>
<dbReference type="CDD" id="cd13277">
    <property type="entry name" value="PH_Bem3"/>
    <property type="match status" value="1"/>
</dbReference>
<feature type="domain" description="PX" evidence="5">
    <location>
        <begin position="355"/>
        <end position="478"/>
    </location>
</feature>
<reference evidence="7" key="1">
    <citation type="submission" date="2023-10" db="EMBL/GenBank/DDBJ databases">
        <authorList>
            <person name="Noh H."/>
        </authorList>
    </citation>
    <scope>NUCLEOTIDE SEQUENCE</scope>
    <source>
        <strain evidence="7">DUCC4014</strain>
    </source>
</reference>
<dbReference type="SMART" id="SM00233">
    <property type="entry name" value="PH"/>
    <property type="match status" value="1"/>
</dbReference>
<dbReference type="SUPFAM" id="SSF48350">
    <property type="entry name" value="GTPase activation domain, GAP"/>
    <property type="match status" value="1"/>
</dbReference>
<feature type="coiled-coil region" evidence="2">
    <location>
        <begin position="99"/>
        <end position="126"/>
    </location>
</feature>
<dbReference type="Gene3D" id="1.10.555.10">
    <property type="entry name" value="Rho GTPase activation protein"/>
    <property type="match status" value="1"/>
</dbReference>
<dbReference type="InterPro" id="IPR008936">
    <property type="entry name" value="Rho_GTPase_activation_prot"/>
</dbReference>
<evidence type="ECO:0000256" key="2">
    <source>
        <dbReference type="SAM" id="Coils"/>
    </source>
</evidence>
<sequence length="1108" mass="118313">MTSQATPATATQIPPALHTPGGPGPSISVSAPRSPHAYMTPVTSPTQNPSPGSPRHQSGTVDVDSMLRNHGGDLKKTLDAVAHERNNLQAQNTQLWKLIEKQRAQCAHLAADNDRLRTDRERANARLVAAGLEPVTPANRRGVPSSASAAALNRVEVSERRQYSDHDEKSSTASHTNIIIRPPPAEASSLAPSALPPPSDNSPGGLLPSPMPERRLRHESRMQFPPEVASMLALADTKESPPISATLSPGPSLGTDLTNSPLSSSSERASPVVDQQQQAVSEPHHQLSEELMGSSPRPSQDTVISRPSIAMHPESRPSIDSAANAAVSTSAYQQAPASAAAAADHTLFNAALLPHTHLSIPHSTVFANQNGRDILCFIIAVNVRPPNSAPPLSWTVGKTFSAFMDLDQRLQERAGKTRKEWKKMVSPLPEGKAWKDFAPSKIDQRKHALEMYLESLLVAPISDKTDLCNFLTTDTVQAKATKSRKEGFLTKKGKTPFGWKTRYFVLDGSLMKYYETRGGPLLGSIVITGAQIGRQYRSPDSSDDRNFRHAFLIIEQARKDSSQSRHVLCASSDAERDSWIDMLVQQVDPEPVQSASQAARRRSAMPRKPSKDVVVTSAQPMSLYPDANAKFISGAPLPSVINHMESQRQLHGSGQQISTSPPAQSGTSPQPSHPLGLVANATASSSDLVGPLPSVAEPTPKPVKRSSALPGRQSFSPAYLTKLSNDGVGSVPGYNVERDRDRKAKSGRFWGFGKPAEKSASKPVFGVPLTDSIAIASVAGLPAIVFRCIEYLEAKHADQEEGIYRLSGSSAVIKGLKDRFNQEGDVNLLAIDERWDPHAIAGLLKTYLRELPTSLLTRELHMRFLAVIDLIDPAARVTELFRLVAELPPANYALLRAFTAHLILIVRNSAVNKMTLRNIGIVFSPTLGIPAGIFYELVSRFGAIFDDDAGADDLALDDPAITGTVATSVEGGVAASPASSDAHADLAPPVTGKGKRNSMLYHASGAEAMLGLAGRTLDPAAEDDTSELSIDDLESEPVSVQSSDNLSTLATQPSQADGAAAAAPAGTRRQAAYGTPSPNDGVEALQPSPQLATPQQMGRNGSIGNGTM</sequence>
<dbReference type="RefSeq" id="XP_062623196.1">
    <property type="nucleotide sequence ID" value="XM_062767212.1"/>
</dbReference>
<protein>
    <submittedName>
        <fullName evidence="7">Rho-type GTPase-activating protein 2</fullName>
    </submittedName>
</protein>
<feature type="compositionally biased region" description="Polar residues" evidence="3">
    <location>
        <begin position="647"/>
        <end position="670"/>
    </location>
</feature>
<keyword evidence="1" id="KW-0343">GTPase activation</keyword>
<feature type="compositionally biased region" description="Low complexity" evidence="3">
    <location>
        <begin position="1"/>
        <end position="16"/>
    </location>
</feature>
<dbReference type="PROSITE" id="PS50003">
    <property type="entry name" value="PH_DOMAIN"/>
    <property type="match status" value="1"/>
</dbReference>
<organism evidence="7 8">
    <name type="scientific">Vanrija pseudolonga</name>
    <dbReference type="NCBI Taxonomy" id="143232"/>
    <lineage>
        <taxon>Eukaryota</taxon>
        <taxon>Fungi</taxon>
        <taxon>Dikarya</taxon>
        <taxon>Basidiomycota</taxon>
        <taxon>Agaricomycotina</taxon>
        <taxon>Tremellomycetes</taxon>
        <taxon>Trichosporonales</taxon>
        <taxon>Trichosporonaceae</taxon>
        <taxon>Vanrija</taxon>
    </lineage>
</organism>
<dbReference type="AlphaFoldDB" id="A0AAF0Y2Y2"/>
<dbReference type="PANTHER" id="PTHR23176">
    <property type="entry name" value="RHO/RAC/CDC GTPASE-ACTIVATING PROTEIN"/>
    <property type="match status" value="1"/>
</dbReference>
<dbReference type="PROSITE" id="PS50238">
    <property type="entry name" value="RHOGAP"/>
    <property type="match status" value="1"/>
</dbReference>
<evidence type="ECO:0000256" key="1">
    <source>
        <dbReference type="ARBA" id="ARBA00022468"/>
    </source>
</evidence>
<dbReference type="GO" id="GO:0005737">
    <property type="term" value="C:cytoplasm"/>
    <property type="evidence" value="ECO:0007669"/>
    <property type="project" value="TreeGrafter"/>
</dbReference>
<feature type="compositionally biased region" description="Polar residues" evidence="3">
    <location>
        <begin position="1087"/>
        <end position="1099"/>
    </location>
</feature>
<proteinExistence type="predicted"/>
<feature type="region of interest" description="Disordered" evidence="3">
    <location>
        <begin position="1"/>
        <end position="63"/>
    </location>
</feature>
<evidence type="ECO:0000256" key="3">
    <source>
        <dbReference type="SAM" id="MobiDB-lite"/>
    </source>
</evidence>
<dbReference type="InterPro" id="IPR000198">
    <property type="entry name" value="RhoGAP_dom"/>
</dbReference>
<feature type="compositionally biased region" description="Low complexity" evidence="3">
    <location>
        <begin position="974"/>
        <end position="989"/>
    </location>
</feature>
<feature type="compositionally biased region" description="Polar residues" evidence="3">
    <location>
        <begin position="243"/>
        <end position="259"/>
    </location>
</feature>
<feature type="region of interest" description="Disordered" evidence="3">
    <location>
        <begin position="239"/>
        <end position="303"/>
    </location>
</feature>
<feature type="domain" description="Rho-GAP" evidence="6">
    <location>
        <begin position="767"/>
        <end position="956"/>
    </location>
</feature>
<dbReference type="SMART" id="SM00324">
    <property type="entry name" value="RhoGAP"/>
    <property type="match status" value="1"/>
</dbReference>
<accession>A0AAF0Y2Y2</accession>
<evidence type="ECO:0000313" key="7">
    <source>
        <dbReference type="EMBL" id="WOO77164.1"/>
    </source>
</evidence>
<dbReference type="Gene3D" id="3.30.1520.10">
    <property type="entry name" value="Phox-like domain"/>
    <property type="match status" value="1"/>
</dbReference>
<feature type="compositionally biased region" description="Polar residues" evidence="3">
    <location>
        <begin position="1038"/>
        <end position="1049"/>
    </location>
</feature>
<feature type="region of interest" description="Disordered" evidence="3">
    <location>
        <begin position="647"/>
        <end position="712"/>
    </location>
</feature>
<dbReference type="InterPro" id="IPR011993">
    <property type="entry name" value="PH-like_dom_sf"/>
</dbReference>
<dbReference type="Pfam" id="PF00620">
    <property type="entry name" value="RhoGAP"/>
    <property type="match status" value="1"/>
</dbReference>
<feature type="region of interest" description="Disordered" evidence="3">
    <location>
        <begin position="1020"/>
        <end position="1108"/>
    </location>
</feature>
<feature type="compositionally biased region" description="Low complexity" evidence="3">
    <location>
        <begin position="1050"/>
        <end position="1072"/>
    </location>
</feature>